<name>A0ABU8XUZ9_9PROT</name>
<sequence>MLTEFRLENFKSYRQAVLPLAPLTLLIGANASGKSNAIEALRFLSWLAQDHKLSAIRYEVQQSDDIFRGTVKDLPYRGAREFRFGCRATSSSSSIETLEHILSTEWQEDFSLSIALRDEDLRITDESISGSGKVPLYSVTQPATGASHDIRVAYNNFARGGKKPQITCSDQQLVLLQLQSPARFEAGHAKAQRVIPAVTRAYQQILSDILFLDPAPRTMRGYSFKGEKQIRSDGRNLSGVLHELWEVEKKQKDLLDFIASLPEQNITSLGFISTPRGEVMAALTETFGGEERQIEAPLLSDGTLRVLAVAAALLTAPRGSMVVIEEIDNGVHPSRARLMMNGIRRVATQRGLRVLLTTHNPALMDALPDEALGDVVFCFRDPEGGYSRLVRLSDLERAPSLLAQGSLGELVTAGVLDRSVKARAAPSSRDGVQAWLEDLEQIGSR</sequence>
<dbReference type="PANTHER" id="PTHR32182:SF22">
    <property type="entry name" value="ATP-DEPENDENT ENDONUCLEASE, OLD FAMILY-RELATED"/>
    <property type="match status" value="1"/>
</dbReference>
<accession>A0ABU8XUZ9</accession>
<protein>
    <submittedName>
        <fullName evidence="3">AAA family ATPase</fullName>
    </submittedName>
</protein>
<dbReference type="RefSeq" id="WP_418160875.1">
    <property type="nucleotide sequence ID" value="NZ_JBBLZC010000021.1"/>
</dbReference>
<dbReference type="PANTHER" id="PTHR32182">
    <property type="entry name" value="DNA REPLICATION AND REPAIR PROTEIN RECF"/>
    <property type="match status" value="1"/>
</dbReference>
<dbReference type="Gene3D" id="3.40.50.300">
    <property type="entry name" value="P-loop containing nucleotide triphosphate hydrolases"/>
    <property type="match status" value="2"/>
</dbReference>
<dbReference type="InterPro" id="IPR041685">
    <property type="entry name" value="AAA_GajA/Old/RecF-like"/>
</dbReference>
<feature type="domain" description="Endonuclease GajA/Old nuclease/RecF-like AAA" evidence="1">
    <location>
        <begin position="1"/>
        <end position="48"/>
    </location>
</feature>
<evidence type="ECO:0000259" key="2">
    <source>
        <dbReference type="Pfam" id="PF13304"/>
    </source>
</evidence>
<evidence type="ECO:0000313" key="4">
    <source>
        <dbReference type="Proteomes" id="UP001375743"/>
    </source>
</evidence>
<reference evidence="3 4" key="1">
    <citation type="submission" date="2024-01" db="EMBL/GenBank/DDBJ databases">
        <title>Multi-omics insights into the function and evolution of sodium benzoate biodegradation pathways in Benzoatithermus flavus gen. nov., sp. nov. from hot spring.</title>
        <authorList>
            <person name="Hu C.-J."/>
            <person name="Li W.-J."/>
        </authorList>
    </citation>
    <scope>NUCLEOTIDE SEQUENCE [LARGE SCALE GENOMIC DNA]</scope>
    <source>
        <strain evidence="3 4">SYSU G07066</strain>
    </source>
</reference>
<dbReference type="InterPro" id="IPR003959">
    <property type="entry name" value="ATPase_AAA_core"/>
</dbReference>
<dbReference type="Pfam" id="PF13304">
    <property type="entry name" value="AAA_21"/>
    <property type="match status" value="1"/>
</dbReference>
<comment type="caution">
    <text evidence="3">The sequence shown here is derived from an EMBL/GenBank/DDBJ whole genome shotgun (WGS) entry which is preliminary data.</text>
</comment>
<dbReference type="Proteomes" id="UP001375743">
    <property type="component" value="Unassembled WGS sequence"/>
</dbReference>
<gene>
    <name evidence="3" type="ORF">U1T56_17875</name>
</gene>
<evidence type="ECO:0000259" key="1">
    <source>
        <dbReference type="Pfam" id="PF13175"/>
    </source>
</evidence>
<keyword evidence="4" id="KW-1185">Reference proteome</keyword>
<dbReference type="InterPro" id="IPR027417">
    <property type="entry name" value="P-loop_NTPase"/>
</dbReference>
<evidence type="ECO:0000313" key="3">
    <source>
        <dbReference type="EMBL" id="MEK0085027.1"/>
    </source>
</evidence>
<organism evidence="3 4">
    <name type="scientific">Benzoatithermus flavus</name>
    <dbReference type="NCBI Taxonomy" id="3108223"/>
    <lineage>
        <taxon>Bacteria</taxon>
        <taxon>Pseudomonadati</taxon>
        <taxon>Pseudomonadota</taxon>
        <taxon>Alphaproteobacteria</taxon>
        <taxon>Geminicoccales</taxon>
        <taxon>Geminicoccaceae</taxon>
        <taxon>Benzoatithermus</taxon>
    </lineage>
</organism>
<dbReference type="EMBL" id="JBBLZC010000021">
    <property type="protein sequence ID" value="MEK0085027.1"/>
    <property type="molecule type" value="Genomic_DNA"/>
</dbReference>
<dbReference type="InterPro" id="IPR014555">
    <property type="entry name" value="RecF-like"/>
</dbReference>
<dbReference type="Pfam" id="PF13175">
    <property type="entry name" value="AAA_15"/>
    <property type="match status" value="1"/>
</dbReference>
<proteinExistence type="predicted"/>
<feature type="domain" description="ATPase AAA-type core" evidence="2">
    <location>
        <begin position="224"/>
        <end position="365"/>
    </location>
</feature>
<dbReference type="PIRSF" id="PIRSF029347">
    <property type="entry name" value="RecF"/>
    <property type="match status" value="1"/>
</dbReference>
<dbReference type="SUPFAM" id="SSF52540">
    <property type="entry name" value="P-loop containing nucleoside triphosphate hydrolases"/>
    <property type="match status" value="1"/>
</dbReference>